<sequence length="91" mass="10083">RGYPSPFSRVKSQAKTSLPQPPVIRPRTDRIRAATVRADSSTTDSTLTFEVEAEGIEDYEHSPFASPKNEEKEDSQKRKAKGGNGLLRVLP</sequence>
<dbReference type="InParanoid" id="B9TAB3"/>
<organism evidence="2 3">
    <name type="scientific">Ricinus communis</name>
    <name type="common">Castor bean</name>
    <dbReference type="NCBI Taxonomy" id="3988"/>
    <lineage>
        <taxon>Eukaryota</taxon>
        <taxon>Viridiplantae</taxon>
        <taxon>Streptophyta</taxon>
        <taxon>Embryophyta</taxon>
        <taxon>Tracheophyta</taxon>
        <taxon>Spermatophyta</taxon>
        <taxon>Magnoliopsida</taxon>
        <taxon>eudicotyledons</taxon>
        <taxon>Gunneridae</taxon>
        <taxon>Pentapetalae</taxon>
        <taxon>rosids</taxon>
        <taxon>fabids</taxon>
        <taxon>Malpighiales</taxon>
        <taxon>Euphorbiaceae</taxon>
        <taxon>Acalyphoideae</taxon>
        <taxon>Acalypheae</taxon>
        <taxon>Ricinus</taxon>
    </lineage>
</organism>
<keyword evidence="3" id="KW-1185">Reference proteome</keyword>
<reference evidence="3" key="1">
    <citation type="journal article" date="2010" name="Nat. Biotechnol.">
        <title>Draft genome sequence of the oilseed species Ricinus communis.</title>
        <authorList>
            <person name="Chan A.P."/>
            <person name="Crabtree J."/>
            <person name="Zhao Q."/>
            <person name="Lorenzi H."/>
            <person name="Orvis J."/>
            <person name="Puiu D."/>
            <person name="Melake-Berhan A."/>
            <person name="Jones K.M."/>
            <person name="Redman J."/>
            <person name="Chen G."/>
            <person name="Cahoon E.B."/>
            <person name="Gedil M."/>
            <person name="Stanke M."/>
            <person name="Haas B.J."/>
            <person name="Wortman J.R."/>
            <person name="Fraser-Liggett C.M."/>
            <person name="Ravel J."/>
            <person name="Rabinowicz P.D."/>
        </authorList>
    </citation>
    <scope>NUCLEOTIDE SEQUENCE [LARGE SCALE GENOMIC DNA]</scope>
    <source>
        <strain evidence="3">cv. Hale</strain>
    </source>
</reference>
<feature type="compositionally biased region" description="Basic and acidic residues" evidence="1">
    <location>
        <begin position="68"/>
        <end position="77"/>
    </location>
</feature>
<dbReference type="Proteomes" id="UP000008311">
    <property type="component" value="Unassembled WGS sequence"/>
</dbReference>
<dbReference type="AlphaFoldDB" id="B9TAB3"/>
<feature type="non-terminal residue" evidence="2">
    <location>
        <position position="1"/>
    </location>
</feature>
<gene>
    <name evidence="2" type="ORF">RCOM_1962800</name>
</gene>
<protein>
    <submittedName>
        <fullName evidence="2">Uncharacterized protein</fullName>
    </submittedName>
</protein>
<name>B9TAB3_RICCO</name>
<evidence type="ECO:0000313" key="2">
    <source>
        <dbReference type="EMBL" id="EEF27201.1"/>
    </source>
</evidence>
<dbReference type="EMBL" id="EQ975671">
    <property type="protein sequence ID" value="EEF27201.1"/>
    <property type="molecule type" value="Genomic_DNA"/>
</dbReference>
<proteinExistence type="predicted"/>
<accession>B9TAB3</accession>
<evidence type="ECO:0000313" key="3">
    <source>
        <dbReference type="Proteomes" id="UP000008311"/>
    </source>
</evidence>
<feature type="compositionally biased region" description="Polar residues" evidence="1">
    <location>
        <begin position="38"/>
        <end position="48"/>
    </location>
</feature>
<evidence type="ECO:0000256" key="1">
    <source>
        <dbReference type="SAM" id="MobiDB-lite"/>
    </source>
</evidence>
<feature type="region of interest" description="Disordered" evidence="1">
    <location>
        <begin position="1"/>
        <end position="91"/>
    </location>
</feature>